<dbReference type="InterPro" id="IPR016186">
    <property type="entry name" value="C-type_lectin-like/link_sf"/>
</dbReference>
<protein>
    <submittedName>
        <fullName evidence="4">Uncharacterized protein LOC108668374</fullName>
    </submittedName>
</protein>
<dbReference type="SUPFAM" id="SSF56436">
    <property type="entry name" value="C-type lectin-like"/>
    <property type="match status" value="1"/>
</dbReference>
<accession>A0A8B7NBT2</accession>
<feature type="domain" description="C-type lectin" evidence="2">
    <location>
        <begin position="154"/>
        <end position="279"/>
    </location>
</feature>
<dbReference type="InterPro" id="IPR001304">
    <property type="entry name" value="C-type_lectin-like"/>
</dbReference>
<evidence type="ECO:0000313" key="3">
    <source>
        <dbReference type="Proteomes" id="UP000694843"/>
    </source>
</evidence>
<dbReference type="SMART" id="SM00034">
    <property type="entry name" value="CLECT"/>
    <property type="match status" value="1"/>
</dbReference>
<reference evidence="4" key="1">
    <citation type="submission" date="2025-08" db="UniProtKB">
        <authorList>
            <consortium name="RefSeq"/>
        </authorList>
    </citation>
    <scope>IDENTIFICATION</scope>
    <source>
        <tissue evidence="4">Whole organism</tissue>
    </source>
</reference>
<gene>
    <name evidence="4" type="primary">LOC108668374</name>
</gene>
<sequence>MLKMSVRATVVAVSLMFLLDFCASTENIPRKWAAFSANITSLSRYNVSDVDVKAEILCSILATKDGKANLFCFGPKSCVFGHVYLPDVEGEQTPGYNCYYSEVCLRDNETVHEGEKIPDTFCPNLNLTCTKRGLVNLANGVPPLTSCTPPFVQHPFGCMYFNQTHMTLCDAKAYCQSLGAQVASPTTHDKYLALMTYLNANYGSSSQGMFWLGVYYINGNWSYESNGRWPGPDGQYEWLYNQPNYGNGRDCVYTSYQEGSSFFALVNYYCDYGLAVICHAWNLEI</sequence>
<proteinExistence type="predicted"/>
<keyword evidence="3" id="KW-1185">Reference proteome</keyword>
<dbReference type="OrthoDB" id="6377764at2759"/>
<dbReference type="Gene3D" id="3.10.100.10">
    <property type="entry name" value="Mannose-Binding Protein A, subunit A"/>
    <property type="match status" value="1"/>
</dbReference>
<dbReference type="AlphaFoldDB" id="A0A8B7NBT2"/>
<dbReference type="InterPro" id="IPR016187">
    <property type="entry name" value="CTDL_fold"/>
</dbReference>
<keyword evidence="1" id="KW-0732">Signal</keyword>
<dbReference type="GeneID" id="108668374"/>
<dbReference type="PROSITE" id="PS50041">
    <property type="entry name" value="C_TYPE_LECTIN_2"/>
    <property type="match status" value="1"/>
</dbReference>
<organism evidence="3 4">
    <name type="scientific">Hyalella azteca</name>
    <name type="common">Amphipod</name>
    <dbReference type="NCBI Taxonomy" id="294128"/>
    <lineage>
        <taxon>Eukaryota</taxon>
        <taxon>Metazoa</taxon>
        <taxon>Ecdysozoa</taxon>
        <taxon>Arthropoda</taxon>
        <taxon>Crustacea</taxon>
        <taxon>Multicrustacea</taxon>
        <taxon>Malacostraca</taxon>
        <taxon>Eumalacostraca</taxon>
        <taxon>Peracarida</taxon>
        <taxon>Amphipoda</taxon>
        <taxon>Senticaudata</taxon>
        <taxon>Talitrida</taxon>
        <taxon>Talitroidea</taxon>
        <taxon>Hyalellidae</taxon>
        <taxon>Hyalella</taxon>
    </lineage>
</organism>
<dbReference type="CDD" id="cd00037">
    <property type="entry name" value="CLECT"/>
    <property type="match status" value="1"/>
</dbReference>
<feature type="chain" id="PRO_5034164765" evidence="1">
    <location>
        <begin position="25"/>
        <end position="285"/>
    </location>
</feature>
<evidence type="ECO:0000256" key="1">
    <source>
        <dbReference type="SAM" id="SignalP"/>
    </source>
</evidence>
<evidence type="ECO:0000259" key="2">
    <source>
        <dbReference type="PROSITE" id="PS50041"/>
    </source>
</evidence>
<dbReference type="Proteomes" id="UP000694843">
    <property type="component" value="Unplaced"/>
</dbReference>
<dbReference type="Pfam" id="PF00059">
    <property type="entry name" value="Lectin_C"/>
    <property type="match status" value="1"/>
</dbReference>
<name>A0A8B7NBT2_HYAAZ</name>
<dbReference type="KEGG" id="hazt:108668374"/>
<evidence type="ECO:0000313" key="4">
    <source>
        <dbReference type="RefSeq" id="XP_018011063.1"/>
    </source>
</evidence>
<dbReference type="RefSeq" id="XP_018011063.1">
    <property type="nucleotide sequence ID" value="XM_018155574.2"/>
</dbReference>
<feature type="signal peptide" evidence="1">
    <location>
        <begin position="1"/>
        <end position="24"/>
    </location>
</feature>